<evidence type="ECO:0000256" key="1">
    <source>
        <dbReference type="SAM" id="MobiDB-lite"/>
    </source>
</evidence>
<protein>
    <submittedName>
        <fullName evidence="2">Uncharacterized protein</fullName>
    </submittedName>
</protein>
<reference evidence="2 3" key="1">
    <citation type="journal article" date="2019" name="Commun. Biol.">
        <title>The bagworm genome reveals a unique fibroin gene that provides high tensile strength.</title>
        <authorList>
            <person name="Kono N."/>
            <person name="Nakamura H."/>
            <person name="Ohtoshi R."/>
            <person name="Tomita M."/>
            <person name="Numata K."/>
            <person name="Arakawa K."/>
        </authorList>
    </citation>
    <scope>NUCLEOTIDE SEQUENCE [LARGE SCALE GENOMIC DNA]</scope>
</reference>
<feature type="compositionally biased region" description="Basic residues" evidence="1">
    <location>
        <begin position="79"/>
        <end position="94"/>
    </location>
</feature>
<sequence>MTQRRSYTTKQVRVVAGAPRAARRLLLRVTYYCTTVLPSERLNWTNFSSMIDEELFPRFHFDLYVSGCEFNLVSVPSSGRRRAPRSPSGSKRKRTAESDITARGGCGGACAAGAARRACTRRRACAALRPVSYRDSVGRSASSSPTLPSHRIVGPAQVSTRARPDARSVGALRHYLSFSRPAVERTVQVRYVCRDRATCWERECLRFDGERARPIAFGACAAVGPFPSPNMYIYTPHLIAEPKRSSARGRVDNVFTDKLYSRSRAARSAGGGARSRRPKLPRPGPAGPAESSPSAPLGRPRRRALSRVMCFDVLRLEITRYDFLAYGRVLEDRARCKIPHCAYVTSDRWTGTPRARRPALDGLTRSRPRTPLPYLIDSIG</sequence>
<dbReference type="Proteomes" id="UP000299102">
    <property type="component" value="Unassembled WGS sequence"/>
</dbReference>
<feature type="compositionally biased region" description="Low complexity" evidence="1">
    <location>
        <begin position="287"/>
        <end position="298"/>
    </location>
</feature>
<name>A0A4C1WG84_EUMVA</name>
<feature type="region of interest" description="Disordered" evidence="1">
    <location>
        <begin position="76"/>
        <end position="98"/>
    </location>
</feature>
<organism evidence="2 3">
    <name type="scientific">Eumeta variegata</name>
    <name type="common">Bagworm moth</name>
    <name type="synonym">Eumeta japonica</name>
    <dbReference type="NCBI Taxonomy" id="151549"/>
    <lineage>
        <taxon>Eukaryota</taxon>
        <taxon>Metazoa</taxon>
        <taxon>Ecdysozoa</taxon>
        <taxon>Arthropoda</taxon>
        <taxon>Hexapoda</taxon>
        <taxon>Insecta</taxon>
        <taxon>Pterygota</taxon>
        <taxon>Neoptera</taxon>
        <taxon>Endopterygota</taxon>
        <taxon>Lepidoptera</taxon>
        <taxon>Glossata</taxon>
        <taxon>Ditrysia</taxon>
        <taxon>Tineoidea</taxon>
        <taxon>Psychidae</taxon>
        <taxon>Oiketicinae</taxon>
        <taxon>Eumeta</taxon>
    </lineage>
</organism>
<accession>A0A4C1WG84</accession>
<keyword evidence="3" id="KW-1185">Reference proteome</keyword>
<gene>
    <name evidence="2" type="ORF">EVAR_83809_1</name>
</gene>
<dbReference type="AlphaFoldDB" id="A0A4C1WG84"/>
<comment type="caution">
    <text evidence="2">The sequence shown here is derived from an EMBL/GenBank/DDBJ whole genome shotgun (WGS) entry which is preliminary data.</text>
</comment>
<dbReference type="EMBL" id="BGZK01000553">
    <property type="protein sequence ID" value="GBP49860.1"/>
    <property type="molecule type" value="Genomic_DNA"/>
</dbReference>
<evidence type="ECO:0000313" key="3">
    <source>
        <dbReference type="Proteomes" id="UP000299102"/>
    </source>
</evidence>
<feature type="region of interest" description="Disordered" evidence="1">
    <location>
        <begin position="263"/>
        <end position="300"/>
    </location>
</feature>
<proteinExistence type="predicted"/>
<evidence type="ECO:0000313" key="2">
    <source>
        <dbReference type="EMBL" id="GBP49860.1"/>
    </source>
</evidence>